<sequence length="172" mass="18274">MCARARSNKRGVQQAPLALESGGECCEPLLEESPLGGAANMATPSKGIISGIVGGIRSPFEQEQGDIEWQGDQDVIVLDSEEEGELVEGSGGVGVGSNKSIVAGSEVRGGGFLQWIPRVVSPMVHSVQEWEVATSQFSELGSKWSLWMSRALCCGAPFVVCPVRMVVQAQRR</sequence>
<evidence type="ECO:0000313" key="2">
    <source>
        <dbReference type="Proteomes" id="UP001066276"/>
    </source>
</evidence>
<dbReference type="AlphaFoldDB" id="A0AAV7MZF4"/>
<reference evidence="1" key="1">
    <citation type="journal article" date="2022" name="bioRxiv">
        <title>Sequencing and chromosome-scale assembly of the giantPleurodeles waltlgenome.</title>
        <authorList>
            <person name="Brown T."/>
            <person name="Elewa A."/>
            <person name="Iarovenko S."/>
            <person name="Subramanian E."/>
            <person name="Araus A.J."/>
            <person name="Petzold A."/>
            <person name="Susuki M."/>
            <person name="Suzuki K.-i.T."/>
            <person name="Hayashi T."/>
            <person name="Toyoda A."/>
            <person name="Oliveira C."/>
            <person name="Osipova E."/>
            <person name="Leigh N.D."/>
            <person name="Simon A."/>
            <person name="Yun M.H."/>
        </authorList>
    </citation>
    <scope>NUCLEOTIDE SEQUENCE</scope>
    <source>
        <strain evidence="1">20211129_DDA</strain>
        <tissue evidence="1">Liver</tissue>
    </source>
</reference>
<keyword evidence="2" id="KW-1185">Reference proteome</keyword>
<name>A0AAV7MZF4_PLEWA</name>
<dbReference type="EMBL" id="JANPWB010000013">
    <property type="protein sequence ID" value="KAJ1107403.1"/>
    <property type="molecule type" value="Genomic_DNA"/>
</dbReference>
<proteinExistence type="predicted"/>
<comment type="caution">
    <text evidence="1">The sequence shown here is derived from an EMBL/GenBank/DDBJ whole genome shotgun (WGS) entry which is preliminary data.</text>
</comment>
<dbReference type="Proteomes" id="UP001066276">
    <property type="component" value="Chromosome 9"/>
</dbReference>
<accession>A0AAV7MZF4</accession>
<protein>
    <submittedName>
        <fullName evidence="1">Uncharacterized protein</fullName>
    </submittedName>
</protein>
<gene>
    <name evidence="1" type="ORF">NDU88_004793</name>
</gene>
<evidence type="ECO:0000313" key="1">
    <source>
        <dbReference type="EMBL" id="KAJ1107403.1"/>
    </source>
</evidence>
<organism evidence="1 2">
    <name type="scientific">Pleurodeles waltl</name>
    <name type="common">Iberian ribbed newt</name>
    <dbReference type="NCBI Taxonomy" id="8319"/>
    <lineage>
        <taxon>Eukaryota</taxon>
        <taxon>Metazoa</taxon>
        <taxon>Chordata</taxon>
        <taxon>Craniata</taxon>
        <taxon>Vertebrata</taxon>
        <taxon>Euteleostomi</taxon>
        <taxon>Amphibia</taxon>
        <taxon>Batrachia</taxon>
        <taxon>Caudata</taxon>
        <taxon>Salamandroidea</taxon>
        <taxon>Salamandridae</taxon>
        <taxon>Pleurodelinae</taxon>
        <taxon>Pleurodeles</taxon>
    </lineage>
</organism>